<gene>
    <name evidence="1" type="ORF">CCMP2556_LOCUS20746</name>
</gene>
<dbReference type="Proteomes" id="UP001642484">
    <property type="component" value="Unassembled WGS sequence"/>
</dbReference>
<dbReference type="EMBL" id="CAXAMN010012224">
    <property type="protein sequence ID" value="CAK9037632.1"/>
    <property type="molecule type" value="Genomic_DNA"/>
</dbReference>
<accession>A0ABP0LEP8</accession>
<protein>
    <submittedName>
        <fullName evidence="1">Uncharacterized protein</fullName>
    </submittedName>
</protein>
<comment type="caution">
    <text evidence="1">The sequence shown here is derived from an EMBL/GenBank/DDBJ whole genome shotgun (WGS) entry which is preliminary data.</text>
</comment>
<sequence length="194" mass="21061">MDGDSTVMPQVLTWVDKVFEDMPGCSSDDSRAVVLFLNLPACGVISATQSKDAADDSKDEIAEKQEDEGTALQVLESFATKFMESDLTKDDVMRKITEHNAVFNPNGDFVAGTRRKLQVNNAVELIEAQEVCSDPEGRFFACEMVASTIVIVEKKASPEHLHGLSCLDTPTPLGEVILALEDAGEARVSPKQVI</sequence>
<reference evidence="1 2" key="1">
    <citation type="submission" date="2024-02" db="EMBL/GenBank/DDBJ databases">
        <authorList>
            <person name="Chen Y."/>
            <person name="Shah S."/>
            <person name="Dougan E. K."/>
            <person name="Thang M."/>
            <person name="Chan C."/>
        </authorList>
    </citation>
    <scope>NUCLEOTIDE SEQUENCE [LARGE SCALE GENOMIC DNA]</scope>
</reference>
<name>A0ABP0LEP8_9DINO</name>
<organism evidence="1 2">
    <name type="scientific">Durusdinium trenchii</name>
    <dbReference type="NCBI Taxonomy" id="1381693"/>
    <lineage>
        <taxon>Eukaryota</taxon>
        <taxon>Sar</taxon>
        <taxon>Alveolata</taxon>
        <taxon>Dinophyceae</taxon>
        <taxon>Suessiales</taxon>
        <taxon>Symbiodiniaceae</taxon>
        <taxon>Durusdinium</taxon>
    </lineage>
</organism>
<evidence type="ECO:0000313" key="2">
    <source>
        <dbReference type="Proteomes" id="UP001642484"/>
    </source>
</evidence>
<proteinExistence type="predicted"/>
<keyword evidence="2" id="KW-1185">Reference proteome</keyword>
<evidence type="ECO:0000313" key="1">
    <source>
        <dbReference type="EMBL" id="CAK9037632.1"/>
    </source>
</evidence>